<dbReference type="Proteomes" id="UP000245880">
    <property type="component" value="Unassembled WGS sequence"/>
</dbReference>
<dbReference type="PANTHER" id="PTHR33336">
    <property type="entry name" value="QUINOL MONOOXYGENASE YGIN-RELATED"/>
    <property type="match status" value="1"/>
</dbReference>
<dbReference type="SUPFAM" id="SSF54909">
    <property type="entry name" value="Dimeric alpha+beta barrel"/>
    <property type="match status" value="1"/>
</dbReference>
<dbReference type="Pfam" id="PF03992">
    <property type="entry name" value="ABM"/>
    <property type="match status" value="1"/>
</dbReference>
<evidence type="ECO:0000313" key="2">
    <source>
        <dbReference type="EMBL" id="PWJ60194.1"/>
    </source>
</evidence>
<feature type="domain" description="ABM" evidence="1">
    <location>
        <begin position="7"/>
        <end position="95"/>
    </location>
</feature>
<dbReference type="PANTHER" id="PTHR33336:SF3">
    <property type="entry name" value="ABM DOMAIN-CONTAINING PROTEIN"/>
    <property type="match status" value="1"/>
</dbReference>
<dbReference type="GO" id="GO:0004497">
    <property type="term" value="F:monooxygenase activity"/>
    <property type="evidence" value="ECO:0007669"/>
    <property type="project" value="UniProtKB-KW"/>
</dbReference>
<keyword evidence="2" id="KW-0560">Oxidoreductase</keyword>
<dbReference type="AlphaFoldDB" id="A0A316ASG4"/>
<reference evidence="2 3" key="1">
    <citation type="submission" date="2018-03" db="EMBL/GenBank/DDBJ databases">
        <title>Genomic Encyclopedia of Archaeal and Bacterial Type Strains, Phase II (KMG-II): from individual species to whole genera.</title>
        <authorList>
            <person name="Goeker M."/>
        </authorList>
    </citation>
    <scope>NUCLEOTIDE SEQUENCE [LARGE SCALE GENOMIC DNA]</scope>
    <source>
        <strain evidence="2 3">DSM 100346</strain>
    </source>
</reference>
<dbReference type="InterPro" id="IPR007138">
    <property type="entry name" value="ABM_dom"/>
</dbReference>
<protein>
    <submittedName>
        <fullName evidence="2">Quinol monooxygenase YgiN</fullName>
    </submittedName>
</protein>
<dbReference type="RefSeq" id="WP_109672307.1">
    <property type="nucleotide sequence ID" value="NZ_QGDT01000001.1"/>
</dbReference>
<sequence>MTKAQPLTIVAKIYAKEQTKDLVKAELIKLIAPTKAEEGCLCYDLHQDLENPCFFLFYETWSTRELWQQHMNSEHSANFGKATEGALASVAIHEMSQVV</sequence>
<name>A0A316ASG4_9BACT</name>
<evidence type="ECO:0000259" key="1">
    <source>
        <dbReference type="PROSITE" id="PS51725"/>
    </source>
</evidence>
<keyword evidence="3" id="KW-1185">Reference proteome</keyword>
<accession>A0A316ASG4</accession>
<dbReference type="Gene3D" id="3.30.70.100">
    <property type="match status" value="1"/>
</dbReference>
<dbReference type="OrthoDB" id="9806189at2"/>
<proteinExistence type="predicted"/>
<dbReference type="InterPro" id="IPR011008">
    <property type="entry name" value="Dimeric_a/b-barrel"/>
</dbReference>
<dbReference type="EMBL" id="QGDT01000001">
    <property type="protein sequence ID" value="PWJ60194.1"/>
    <property type="molecule type" value="Genomic_DNA"/>
</dbReference>
<gene>
    <name evidence="2" type="ORF">CLV98_101375</name>
</gene>
<evidence type="ECO:0000313" key="3">
    <source>
        <dbReference type="Proteomes" id="UP000245880"/>
    </source>
</evidence>
<organism evidence="2 3">
    <name type="scientific">Dyadobacter jejuensis</name>
    <dbReference type="NCBI Taxonomy" id="1082580"/>
    <lineage>
        <taxon>Bacteria</taxon>
        <taxon>Pseudomonadati</taxon>
        <taxon>Bacteroidota</taxon>
        <taxon>Cytophagia</taxon>
        <taxon>Cytophagales</taxon>
        <taxon>Spirosomataceae</taxon>
        <taxon>Dyadobacter</taxon>
    </lineage>
</organism>
<comment type="caution">
    <text evidence="2">The sequence shown here is derived from an EMBL/GenBank/DDBJ whole genome shotgun (WGS) entry which is preliminary data.</text>
</comment>
<dbReference type="InterPro" id="IPR050744">
    <property type="entry name" value="AI-2_Isomerase_LsrG"/>
</dbReference>
<keyword evidence="2" id="KW-0503">Monooxygenase</keyword>
<dbReference type="PROSITE" id="PS51725">
    <property type="entry name" value="ABM"/>
    <property type="match status" value="1"/>
</dbReference>